<name>A0A6J5KX20_9CAUD</name>
<protein>
    <submittedName>
        <fullName evidence="1">Uncharacterized protein</fullName>
    </submittedName>
</protein>
<reference evidence="1" key="1">
    <citation type="submission" date="2020-04" db="EMBL/GenBank/DDBJ databases">
        <authorList>
            <person name="Chiriac C."/>
            <person name="Salcher M."/>
            <person name="Ghai R."/>
            <person name="Kavagutti S V."/>
        </authorList>
    </citation>
    <scope>NUCLEOTIDE SEQUENCE</scope>
</reference>
<accession>A0A6J5KX20</accession>
<organism evidence="1">
    <name type="scientific">uncultured Caudovirales phage</name>
    <dbReference type="NCBI Taxonomy" id="2100421"/>
    <lineage>
        <taxon>Viruses</taxon>
        <taxon>Duplodnaviria</taxon>
        <taxon>Heunggongvirae</taxon>
        <taxon>Uroviricota</taxon>
        <taxon>Caudoviricetes</taxon>
        <taxon>Peduoviridae</taxon>
        <taxon>Maltschvirus</taxon>
        <taxon>Maltschvirus maltsch</taxon>
    </lineage>
</organism>
<proteinExistence type="predicted"/>
<evidence type="ECO:0000313" key="1">
    <source>
        <dbReference type="EMBL" id="CAB4125785.1"/>
    </source>
</evidence>
<dbReference type="EMBL" id="LR796188">
    <property type="protein sequence ID" value="CAB4125785.1"/>
    <property type="molecule type" value="Genomic_DNA"/>
</dbReference>
<gene>
    <name evidence="1" type="ORF">UFOVP54_230</name>
</gene>
<sequence>MRLESKTNKTMKYQFRPYAKMQPSEVTLTGKVYEKGEHPLYTEHKIIEVVDEQGEMHYAFEDELKSDEVEKQQKVYSKEDMEEMYNYGYNNYLPYSEAIEQFKNK</sequence>